<dbReference type="Proteomes" id="UP000499080">
    <property type="component" value="Unassembled WGS sequence"/>
</dbReference>
<dbReference type="AlphaFoldDB" id="A0A4Y2N048"/>
<accession>A0A4Y2N048</accession>
<protein>
    <submittedName>
        <fullName evidence="2">Uncharacterized protein</fullName>
    </submittedName>
</protein>
<gene>
    <name evidence="2" type="ORF">AVEN_176318_1</name>
    <name evidence="1" type="ORF">AVEN_53721_1</name>
</gene>
<sequence length="101" mass="11207">MLHLRAERALRVVGNVEMVFGGMGSAEALGISGLGSGKYMGITFYNLRLVSFKNINIICTAPLVPELFSFSEDRSRRCETINCVWDAPFESRACPQSGWRC</sequence>
<proteinExistence type="predicted"/>
<name>A0A4Y2N048_ARAVE</name>
<reference evidence="2 3" key="1">
    <citation type="journal article" date="2019" name="Sci. Rep.">
        <title>Orb-weaving spider Araneus ventricosus genome elucidates the spidroin gene catalogue.</title>
        <authorList>
            <person name="Kono N."/>
            <person name="Nakamura H."/>
            <person name="Ohtoshi R."/>
            <person name="Moran D.A.P."/>
            <person name="Shinohara A."/>
            <person name="Yoshida Y."/>
            <person name="Fujiwara M."/>
            <person name="Mori M."/>
            <person name="Tomita M."/>
            <person name="Arakawa K."/>
        </authorList>
    </citation>
    <scope>NUCLEOTIDE SEQUENCE [LARGE SCALE GENOMIC DNA]</scope>
</reference>
<organism evidence="2 3">
    <name type="scientific">Araneus ventricosus</name>
    <name type="common">Orbweaver spider</name>
    <name type="synonym">Epeira ventricosa</name>
    <dbReference type="NCBI Taxonomy" id="182803"/>
    <lineage>
        <taxon>Eukaryota</taxon>
        <taxon>Metazoa</taxon>
        <taxon>Ecdysozoa</taxon>
        <taxon>Arthropoda</taxon>
        <taxon>Chelicerata</taxon>
        <taxon>Arachnida</taxon>
        <taxon>Araneae</taxon>
        <taxon>Araneomorphae</taxon>
        <taxon>Entelegynae</taxon>
        <taxon>Araneoidea</taxon>
        <taxon>Araneidae</taxon>
        <taxon>Araneus</taxon>
    </lineage>
</organism>
<evidence type="ECO:0000313" key="2">
    <source>
        <dbReference type="EMBL" id="GBN31477.1"/>
    </source>
</evidence>
<evidence type="ECO:0000313" key="1">
    <source>
        <dbReference type="EMBL" id="GBN31156.1"/>
    </source>
</evidence>
<keyword evidence="3" id="KW-1185">Reference proteome</keyword>
<comment type="caution">
    <text evidence="2">The sequence shown here is derived from an EMBL/GenBank/DDBJ whole genome shotgun (WGS) entry which is preliminary data.</text>
</comment>
<dbReference type="EMBL" id="BGPR01206404">
    <property type="protein sequence ID" value="GBN31156.1"/>
    <property type="molecule type" value="Genomic_DNA"/>
</dbReference>
<dbReference type="EMBL" id="BGPR01206525">
    <property type="protein sequence ID" value="GBN31477.1"/>
    <property type="molecule type" value="Genomic_DNA"/>
</dbReference>
<evidence type="ECO:0000313" key="3">
    <source>
        <dbReference type="Proteomes" id="UP000499080"/>
    </source>
</evidence>